<proteinExistence type="predicted"/>
<name>A0ACC1T3V8_9APHY</name>
<gene>
    <name evidence="1" type="ORF">NM688_g4138</name>
</gene>
<protein>
    <submittedName>
        <fullName evidence="1">Uncharacterized protein</fullName>
    </submittedName>
</protein>
<reference evidence="1" key="1">
    <citation type="submission" date="2022-07" db="EMBL/GenBank/DDBJ databases">
        <title>Genome Sequence of Phlebia brevispora.</title>
        <authorList>
            <person name="Buettner E."/>
        </authorList>
    </citation>
    <scope>NUCLEOTIDE SEQUENCE</scope>
    <source>
        <strain evidence="1">MPL23</strain>
    </source>
</reference>
<accession>A0ACC1T3V8</accession>
<dbReference type="Proteomes" id="UP001148662">
    <property type="component" value="Unassembled WGS sequence"/>
</dbReference>
<sequence>MTTTPQASAPQPSAATQTGADRSKLEGLSPAMLLELLHKMQLENQALHQEAVKATTAQEQSVNQIKAVKKDKKNNPPPNQEKSDAISPDAEIKKFAHIYGLMHAPWVIPLSLGVPRPLIHPYSLKRIANERSRADRVVAEIYDVLPAHLHEPFQNSSRLQSIFKKTVGLQRATLVHVAKLDVRQIFEPLGASIAEAIHNNEYYTPDMEYLLKGSIGSYCTKFPPVIFTPGHEGDMDHAFRSPVITRTALLFTCRRGILRPDHPPSSSLSTGYKYDIRKTKIGFIAFTTTAVQFLASPDPKFTTVGHVTGIPCFDDFHYLKEMLMKSSLKTGRQGLRYRSLIEHWDREVFGVLWGNVVTNQQAPFDPAVEEVDAGHAEDWEAEDYIEEVVNEHPTVGTGHQSVATKKKDYVEIDDKDEEDDEEGYDDGATEDEAGGEDEEELDEEPSLTLSQLEPLTGSWPEESEPTTVTRQVNASTGTQTIKPRPIPPLDEHARARGGRIWDRVGAEPLSAVINDAPLGYCELCDACESAFRETNKVYEHHG</sequence>
<evidence type="ECO:0000313" key="1">
    <source>
        <dbReference type="EMBL" id="KAJ3552464.1"/>
    </source>
</evidence>
<dbReference type="EMBL" id="JANHOG010000657">
    <property type="protein sequence ID" value="KAJ3552464.1"/>
    <property type="molecule type" value="Genomic_DNA"/>
</dbReference>
<comment type="caution">
    <text evidence="1">The sequence shown here is derived from an EMBL/GenBank/DDBJ whole genome shotgun (WGS) entry which is preliminary data.</text>
</comment>
<organism evidence="1 2">
    <name type="scientific">Phlebia brevispora</name>
    <dbReference type="NCBI Taxonomy" id="194682"/>
    <lineage>
        <taxon>Eukaryota</taxon>
        <taxon>Fungi</taxon>
        <taxon>Dikarya</taxon>
        <taxon>Basidiomycota</taxon>
        <taxon>Agaricomycotina</taxon>
        <taxon>Agaricomycetes</taxon>
        <taxon>Polyporales</taxon>
        <taxon>Meruliaceae</taxon>
        <taxon>Phlebia</taxon>
    </lineage>
</organism>
<keyword evidence="2" id="KW-1185">Reference proteome</keyword>
<evidence type="ECO:0000313" key="2">
    <source>
        <dbReference type="Proteomes" id="UP001148662"/>
    </source>
</evidence>